<dbReference type="Proteomes" id="UP001189813">
    <property type="component" value="Unassembled WGS sequence"/>
</dbReference>
<evidence type="ECO:0000313" key="3">
    <source>
        <dbReference type="Proteomes" id="UP001189813"/>
    </source>
</evidence>
<organism evidence="2 3">
    <name type="scientific">Ralstonia psammae</name>
    <dbReference type="NCBI Taxonomy" id="3058598"/>
    <lineage>
        <taxon>Bacteria</taxon>
        <taxon>Pseudomonadati</taxon>
        <taxon>Pseudomonadota</taxon>
        <taxon>Betaproteobacteria</taxon>
        <taxon>Burkholderiales</taxon>
        <taxon>Burkholderiaceae</taxon>
        <taxon>Ralstonia</taxon>
    </lineage>
</organism>
<protein>
    <recommendedName>
        <fullName evidence="4">Polysaccharide chain length determinant N-terminal domain-containing protein</fullName>
    </recommendedName>
</protein>
<name>A0ABM9IXV4_9RALS</name>
<sequence>MTVTPLEEQPTTANVIRVLRDAARWVLLAGVVGGVAGLAASVVVPPRWTAKLTVQIGQVAMANASGTPVKFSLENQLTAAERVNQPNFRLDVVKALGLPSPDAGNRKADLAFESLRASAERSPDLITLQASSYSKEDALEIVDTAFKSLSTTHRKLFEQSTEVTQHELTRAQENLSAADAEYRSATSALKSGYTTNAATAAGARDVLVSNTVSLLRAQVSDLHQQVNAYRDALSPVQSYPTRAVAPAYAPERPSTPSRTVWVLGGFVISLLVGATLALLRDALKST</sequence>
<comment type="caution">
    <text evidence="2">The sequence shown here is derived from an EMBL/GenBank/DDBJ whole genome shotgun (WGS) entry which is preliminary data.</text>
</comment>
<accession>A0ABM9IXV4</accession>
<dbReference type="EMBL" id="CATZBU010000001">
    <property type="protein sequence ID" value="CAJ0775880.1"/>
    <property type="molecule type" value="Genomic_DNA"/>
</dbReference>
<keyword evidence="1" id="KW-1133">Transmembrane helix</keyword>
<evidence type="ECO:0000256" key="1">
    <source>
        <dbReference type="SAM" id="Phobius"/>
    </source>
</evidence>
<dbReference type="PANTHER" id="PTHR32309">
    <property type="entry name" value="TYROSINE-PROTEIN KINASE"/>
    <property type="match status" value="1"/>
</dbReference>
<keyword evidence="3" id="KW-1185">Reference proteome</keyword>
<proteinExistence type="predicted"/>
<keyword evidence="1" id="KW-0812">Transmembrane</keyword>
<keyword evidence="1" id="KW-0472">Membrane</keyword>
<evidence type="ECO:0000313" key="2">
    <source>
        <dbReference type="EMBL" id="CAJ0775880.1"/>
    </source>
</evidence>
<reference evidence="2 3" key="1">
    <citation type="submission" date="2023-07" db="EMBL/GenBank/DDBJ databases">
        <authorList>
            <person name="Peeters C."/>
        </authorList>
    </citation>
    <scope>NUCLEOTIDE SEQUENCE [LARGE SCALE GENOMIC DNA]</scope>
    <source>
        <strain evidence="2 3">LMG 19083</strain>
    </source>
</reference>
<gene>
    <name evidence="2" type="ORF">LMG19083_00088</name>
</gene>
<dbReference type="PANTHER" id="PTHR32309:SF31">
    <property type="entry name" value="CAPSULAR EXOPOLYSACCHARIDE FAMILY"/>
    <property type="match status" value="1"/>
</dbReference>
<dbReference type="InterPro" id="IPR050445">
    <property type="entry name" value="Bact_polysacc_biosynth/exp"/>
</dbReference>
<evidence type="ECO:0008006" key="4">
    <source>
        <dbReference type="Google" id="ProtNLM"/>
    </source>
</evidence>
<feature type="transmembrane region" description="Helical" evidence="1">
    <location>
        <begin position="260"/>
        <end position="279"/>
    </location>
</feature>
<feature type="transmembrane region" description="Helical" evidence="1">
    <location>
        <begin position="25"/>
        <end position="44"/>
    </location>
</feature>